<evidence type="ECO:0008006" key="3">
    <source>
        <dbReference type="Google" id="ProtNLM"/>
    </source>
</evidence>
<reference evidence="1 2" key="1">
    <citation type="submission" date="2014-08" db="EMBL/GenBank/DDBJ databases">
        <title>Comparative genomics of the Paenibacillus odorifer group.</title>
        <authorList>
            <person name="den Bakker H.C."/>
            <person name="Tsai Y.-C."/>
            <person name="Martin N."/>
            <person name="Korlach J."/>
            <person name="Wiedmann M."/>
        </authorList>
    </citation>
    <scope>NUCLEOTIDE SEQUENCE [LARGE SCALE GENOMIC DNA]</scope>
    <source>
        <strain evidence="1 2">DSM 1735</strain>
    </source>
</reference>
<sequence length="316" mass="37008">MKSLDLYKNDVLSIFVCSSVGRGDSDAHSDIDLHFIYKDTLRDFKMYATLEEGIAVDWVWEPYEHYNDFEEIMCHFSKPHNIKNSIILYDPHGWFGELKNQVIPDLEKKDYVLRRVKLLWENKSRSLEQAIQTDQFGDFIRSFMQYRTIALIPLAACTLDPSARKLLIQAKRSLELLGANSDAGMFELLFGCRGITKNEALHFSTRMMETYDYCIKVQTADYHGINPPKRDYHYNGIKQLIEEGFHKEAIHPILEWISLADYRITQDTGRTGWWTSYKDELYNRLGLSPEGMNVKKEFMLDTHNLLKKYCNVRGFN</sequence>
<dbReference type="EMBL" id="CP009288">
    <property type="protein sequence ID" value="AIQ12034.1"/>
    <property type="molecule type" value="Genomic_DNA"/>
</dbReference>
<dbReference type="Gene3D" id="3.30.460.10">
    <property type="entry name" value="Beta Polymerase, domain 2"/>
    <property type="match status" value="1"/>
</dbReference>
<keyword evidence="2" id="KW-1185">Reference proteome</keyword>
<protein>
    <recommendedName>
        <fullName evidence="3">Polymerase nucleotidyl transferase domain-containing protein</fullName>
    </recommendedName>
</protein>
<accession>A0A089ISN6</accession>
<evidence type="ECO:0000313" key="2">
    <source>
        <dbReference type="Proteomes" id="UP000029409"/>
    </source>
</evidence>
<name>A0A089ISN6_PAEDU</name>
<proteinExistence type="predicted"/>
<dbReference type="InterPro" id="IPR043519">
    <property type="entry name" value="NT_sf"/>
</dbReference>
<evidence type="ECO:0000313" key="1">
    <source>
        <dbReference type="EMBL" id="AIQ12034.1"/>
    </source>
</evidence>
<dbReference type="SUPFAM" id="SSF81301">
    <property type="entry name" value="Nucleotidyltransferase"/>
    <property type="match status" value="1"/>
</dbReference>
<organism evidence="1 2">
    <name type="scientific">Paenibacillus durus</name>
    <name type="common">Paenibacillus azotofixans</name>
    <dbReference type="NCBI Taxonomy" id="44251"/>
    <lineage>
        <taxon>Bacteria</taxon>
        <taxon>Bacillati</taxon>
        <taxon>Bacillota</taxon>
        <taxon>Bacilli</taxon>
        <taxon>Bacillales</taxon>
        <taxon>Paenibacillaceae</taxon>
        <taxon>Paenibacillus</taxon>
    </lineage>
</organism>
<gene>
    <name evidence="1" type="ORF">PDUR_08890</name>
</gene>
<dbReference type="AlphaFoldDB" id="A0A089ISN6"/>
<dbReference type="KEGG" id="pdu:PDUR_08890"/>
<dbReference type="Proteomes" id="UP000029409">
    <property type="component" value="Chromosome"/>
</dbReference>